<proteinExistence type="predicted"/>
<protein>
    <submittedName>
        <fullName evidence="1">Uncharacterized protein</fullName>
    </submittedName>
</protein>
<evidence type="ECO:0000313" key="1">
    <source>
        <dbReference type="EMBL" id="CAG8426051.1"/>
    </source>
</evidence>
<comment type="caution">
    <text evidence="1">The sequence shown here is derived from an EMBL/GenBank/DDBJ whole genome shotgun (WGS) entry which is preliminary data.</text>
</comment>
<dbReference type="EMBL" id="CAJVPG010000450">
    <property type="protein sequence ID" value="CAG8426051.1"/>
    <property type="molecule type" value="Genomic_DNA"/>
</dbReference>
<dbReference type="OrthoDB" id="5422293at2759"/>
<organism evidence="1 2">
    <name type="scientific">Penicillium salamii</name>
    <dbReference type="NCBI Taxonomy" id="1612424"/>
    <lineage>
        <taxon>Eukaryota</taxon>
        <taxon>Fungi</taxon>
        <taxon>Dikarya</taxon>
        <taxon>Ascomycota</taxon>
        <taxon>Pezizomycotina</taxon>
        <taxon>Eurotiomycetes</taxon>
        <taxon>Eurotiomycetidae</taxon>
        <taxon>Eurotiales</taxon>
        <taxon>Aspergillaceae</taxon>
        <taxon>Penicillium</taxon>
    </lineage>
</organism>
<accession>A0A9W4JXZ8</accession>
<gene>
    <name evidence="1" type="ORF">PSALAMII_LOCUS10422</name>
</gene>
<dbReference type="AlphaFoldDB" id="A0A9W4JXZ8"/>
<name>A0A9W4JXZ8_9EURO</name>
<dbReference type="Proteomes" id="UP001152649">
    <property type="component" value="Unassembled WGS sequence"/>
</dbReference>
<reference evidence="1" key="1">
    <citation type="submission" date="2021-07" db="EMBL/GenBank/DDBJ databases">
        <authorList>
            <person name="Branca A.L. A."/>
        </authorList>
    </citation>
    <scope>NUCLEOTIDE SEQUENCE</scope>
</reference>
<evidence type="ECO:0000313" key="2">
    <source>
        <dbReference type="Proteomes" id="UP001152649"/>
    </source>
</evidence>
<sequence length="210" mass="24695">MQLITGHLKRLWEKLLKKEKSSVNTYPTFPPPPPEELLAHPNLYRERLFQRVHRTPRDDSEDVPLFSLYRLYEHLTLNDNIGLRNELEYFWYARWPIASIPDPQDACKSRYAVLAAIPALLVESFNARINLGLPRKADSIISREELEQYQKEDKIFESVPEWSNQVSRLEETLVIPHDDDEVLDSFEDVRASSQLAAKNILHWQPHIHFI</sequence>
<keyword evidence="2" id="KW-1185">Reference proteome</keyword>